<dbReference type="Gene3D" id="2.10.90.10">
    <property type="entry name" value="Cystine-knot cytokines"/>
    <property type="match status" value="1"/>
</dbReference>
<dbReference type="STRING" id="94128.A0A2A3E8Y6"/>
<feature type="compositionally biased region" description="Basic and acidic residues" evidence="4">
    <location>
        <begin position="103"/>
        <end position="118"/>
    </location>
</feature>
<feature type="region of interest" description="Disordered" evidence="4">
    <location>
        <begin position="25"/>
        <end position="53"/>
    </location>
</feature>
<feature type="compositionally biased region" description="Polar residues" evidence="4">
    <location>
        <begin position="629"/>
        <end position="645"/>
    </location>
</feature>
<proteinExistence type="predicted"/>
<name>A0A2A3E8Y6_APICC</name>
<evidence type="ECO:0000259" key="5">
    <source>
        <dbReference type="Pfam" id="PF16077"/>
    </source>
</evidence>
<dbReference type="InterPro" id="IPR029034">
    <property type="entry name" value="Cystine-knot_cytokine"/>
</dbReference>
<feature type="region of interest" description="Disordered" evidence="4">
    <location>
        <begin position="485"/>
        <end position="571"/>
    </location>
</feature>
<keyword evidence="3" id="KW-0325">Glycoprotein</keyword>
<keyword evidence="1" id="KW-0732">Signal</keyword>
<feature type="region of interest" description="Disordered" evidence="4">
    <location>
        <begin position="196"/>
        <end position="247"/>
    </location>
</feature>
<evidence type="ECO:0000256" key="4">
    <source>
        <dbReference type="SAM" id="MobiDB-lite"/>
    </source>
</evidence>
<keyword evidence="7" id="KW-1185">Reference proteome</keyword>
<evidence type="ECO:0000313" key="7">
    <source>
        <dbReference type="Proteomes" id="UP000242457"/>
    </source>
</evidence>
<feature type="region of interest" description="Disordered" evidence="4">
    <location>
        <begin position="103"/>
        <end position="130"/>
    </location>
</feature>
<dbReference type="InterPro" id="IPR052444">
    <property type="entry name" value="Spz/Toll_ligand-like"/>
</dbReference>
<evidence type="ECO:0000256" key="1">
    <source>
        <dbReference type="ARBA" id="ARBA00022729"/>
    </source>
</evidence>
<reference evidence="6 7" key="1">
    <citation type="submission" date="2014-07" db="EMBL/GenBank/DDBJ databases">
        <title>Genomic and transcriptomic analysis on Apis cerana provide comprehensive insights into honey bee biology.</title>
        <authorList>
            <person name="Diao Q."/>
            <person name="Sun L."/>
            <person name="Zheng H."/>
            <person name="Zheng H."/>
            <person name="Xu S."/>
            <person name="Wang S."/>
            <person name="Zeng Z."/>
            <person name="Hu F."/>
            <person name="Su S."/>
            <person name="Wu J."/>
        </authorList>
    </citation>
    <scope>NUCLEOTIDE SEQUENCE [LARGE SCALE GENOMIC DNA]</scope>
    <source>
        <tissue evidence="6">Pupae without intestine</tissue>
    </source>
</reference>
<dbReference type="AlphaFoldDB" id="A0A2A3E8Y6"/>
<evidence type="ECO:0000256" key="2">
    <source>
        <dbReference type="ARBA" id="ARBA00023157"/>
    </source>
</evidence>
<protein>
    <submittedName>
        <fullName evidence="6">Protein spaetzle</fullName>
    </submittedName>
</protein>
<dbReference type="Pfam" id="PF16077">
    <property type="entry name" value="Spaetzle"/>
    <property type="match status" value="1"/>
</dbReference>
<feature type="compositionally biased region" description="Basic and acidic residues" evidence="4">
    <location>
        <begin position="559"/>
        <end position="570"/>
    </location>
</feature>
<dbReference type="GO" id="GO:0045087">
    <property type="term" value="P:innate immune response"/>
    <property type="evidence" value="ECO:0007669"/>
    <property type="project" value="TreeGrafter"/>
</dbReference>
<dbReference type="PANTHER" id="PTHR23199:SF12">
    <property type="entry name" value="NEUROTROPHIN 1-RELATED"/>
    <property type="match status" value="1"/>
</dbReference>
<dbReference type="GO" id="GO:0005615">
    <property type="term" value="C:extracellular space"/>
    <property type="evidence" value="ECO:0007669"/>
    <property type="project" value="UniProtKB-ARBA"/>
</dbReference>
<dbReference type="GO" id="GO:0008083">
    <property type="term" value="F:growth factor activity"/>
    <property type="evidence" value="ECO:0007669"/>
    <property type="project" value="TreeGrafter"/>
</dbReference>
<dbReference type="Proteomes" id="UP000242457">
    <property type="component" value="Unassembled WGS sequence"/>
</dbReference>
<evidence type="ECO:0000313" key="6">
    <source>
        <dbReference type="EMBL" id="PBC27732.1"/>
    </source>
</evidence>
<dbReference type="InterPro" id="IPR032104">
    <property type="entry name" value="Spaetzle"/>
</dbReference>
<feature type="compositionally biased region" description="Basic and acidic residues" evidence="4">
    <location>
        <begin position="236"/>
        <end position="246"/>
    </location>
</feature>
<keyword evidence="2" id="KW-1015">Disulfide bond</keyword>
<sequence>MATLLQNILKIVRYLPTIDEHPRYEIKEEEEEEEKKKITHSEIVPPPPPVEHHESTILSKILHQRESYTTIHSNSNTEELGKLDKWKAFVLLSSIDVRAEKKNPKDNAKLDNDHKESNETDVTLTNDDFKNRTDQVRESRLEKVRALLTNGSRQNGSRELALSRNMDIVKIVSDDATGDEETVEELPEPQELKIVRPNLRKRPSYRPSPRRPAPLNRRNVFTDLSRSPSLIRPLRRPTETKKRDPTENECTFFTKTVCLEAVDYPHEAIARSLRSNKEMVAALLTDYKSQDFDDSAETLPVALPLQNKYENRYENNEIRRRSDLNPSFENVEEGFTCPSVIKYARPQLARAASGVWKYIINTGEHTQTLRLEKCSNPQASCAFISENYRSSCSQVYNYHRLLTWDNKLGLHMDIFKVPTCCNCHVHGYAEIFPPHQKDQPARIKESFPGSDFITSEQKDDFEESSSKLNYFNKFISSSNFDSAVVSNSKKPGSIETAPSRPTSFTLPVRTRQNKKPSATSSRPFDKLPQQHAPNTRAPGYTGPLLKSRPNRAPSNRPPYRRESHIEDHTETVNSTILNRYSQPYDLEMDATSRLQNGGFDDEYQEPQRRINYNYHPIIDFFRPEAMQLQSSETTSVSGQNDSNSWKPMIAS</sequence>
<evidence type="ECO:0000256" key="3">
    <source>
        <dbReference type="ARBA" id="ARBA00023180"/>
    </source>
</evidence>
<accession>A0A2A3E8Y6</accession>
<feature type="domain" description="Spaetzle" evidence="5">
    <location>
        <begin position="336"/>
        <end position="425"/>
    </location>
</feature>
<feature type="region of interest" description="Disordered" evidence="4">
    <location>
        <begin position="629"/>
        <end position="651"/>
    </location>
</feature>
<dbReference type="SUPFAM" id="SSF57501">
    <property type="entry name" value="Cystine-knot cytokines"/>
    <property type="match status" value="1"/>
</dbReference>
<organism evidence="6 7">
    <name type="scientific">Apis cerana cerana</name>
    <name type="common">Oriental honeybee</name>
    <dbReference type="NCBI Taxonomy" id="94128"/>
    <lineage>
        <taxon>Eukaryota</taxon>
        <taxon>Metazoa</taxon>
        <taxon>Ecdysozoa</taxon>
        <taxon>Arthropoda</taxon>
        <taxon>Hexapoda</taxon>
        <taxon>Insecta</taxon>
        <taxon>Pterygota</taxon>
        <taxon>Neoptera</taxon>
        <taxon>Endopterygota</taxon>
        <taxon>Hymenoptera</taxon>
        <taxon>Apocrita</taxon>
        <taxon>Aculeata</taxon>
        <taxon>Apoidea</taxon>
        <taxon>Anthophila</taxon>
        <taxon>Apidae</taxon>
        <taxon>Apis</taxon>
    </lineage>
</organism>
<dbReference type="OrthoDB" id="8197497at2759"/>
<gene>
    <name evidence="6" type="ORF">APICC_07336</name>
</gene>
<dbReference type="GO" id="GO:0021556">
    <property type="term" value="P:central nervous system formation"/>
    <property type="evidence" value="ECO:0007669"/>
    <property type="project" value="TreeGrafter"/>
</dbReference>
<dbReference type="EMBL" id="KZ288341">
    <property type="protein sequence ID" value="PBC27732.1"/>
    <property type="molecule type" value="Genomic_DNA"/>
</dbReference>
<dbReference type="PANTHER" id="PTHR23199">
    <property type="entry name" value="NEUROTROPHIN 1-RELATED"/>
    <property type="match status" value="1"/>
</dbReference>
<dbReference type="GO" id="GO:0005121">
    <property type="term" value="F:Toll binding"/>
    <property type="evidence" value="ECO:0007669"/>
    <property type="project" value="TreeGrafter"/>
</dbReference>